<dbReference type="GO" id="GO:0019814">
    <property type="term" value="C:immunoglobulin complex"/>
    <property type="evidence" value="ECO:0007669"/>
    <property type="project" value="UniProtKB-KW"/>
</dbReference>
<dbReference type="SUPFAM" id="SSF48726">
    <property type="entry name" value="Immunoglobulin"/>
    <property type="match status" value="1"/>
</dbReference>
<dbReference type="Proteomes" id="UP000092124">
    <property type="component" value="Unassembled WGS sequence"/>
</dbReference>
<name>A0A1A6GUA7_NEOLE</name>
<dbReference type="STRING" id="56216.A0A1A6GUA7"/>
<evidence type="ECO:0000256" key="1">
    <source>
        <dbReference type="ARBA" id="ARBA00022859"/>
    </source>
</evidence>
<dbReference type="PANTHER" id="PTHR23267">
    <property type="entry name" value="IMMUNOGLOBULIN LIGHT CHAIN"/>
    <property type="match status" value="1"/>
</dbReference>
<feature type="domain" description="Ig-like" evidence="4">
    <location>
        <begin position="39"/>
        <end position="138"/>
    </location>
</feature>
<dbReference type="Pfam" id="PF07686">
    <property type="entry name" value="V-set"/>
    <property type="match status" value="1"/>
</dbReference>
<dbReference type="SMART" id="SM00406">
    <property type="entry name" value="IGv"/>
    <property type="match status" value="1"/>
</dbReference>
<keyword evidence="3" id="KW-1280">Immunoglobulin</keyword>
<dbReference type="PROSITE" id="PS50835">
    <property type="entry name" value="IG_LIKE"/>
    <property type="match status" value="1"/>
</dbReference>
<evidence type="ECO:0000313" key="6">
    <source>
        <dbReference type="Proteomes" id="UP000092124"/>
    </source>
</evidence>
<dbReference type="InterPro" id="IPR007110">
    <property type="entry name" value="Ig-like_dom"/>
</dbReference>
<evidence type="ECO:0000259" key="4">
    <source>
        <dbReference type="PROSITE" id="PS50835"/>
    </source>
</evidence>
<proteinExistence type="predicted"/>
<dbReference type="InterPro" id="IPR036179">
    <property type="entry name" value="Ig-like_dom_sf"/>
</dbReference>
<dbReference type="Gene3D" id="2.60.40.10">
    <property type="entry name" value="Immunoglobulins"/>
    <property type="match status" value="1"/>
</dbReference>
<dbReference type="GO" id="GO:0002250">
    <property type="term" value="P:adaptive immune response"/>
    <property type="evidence" value="ECO:0007669"/>
    <property type="project" value="UniProtKB-KW"/>
</dbReference>
<dbReference type="GO" id="GO:0005886">
    <property type="term" value="C:plasma membrane"/>
    <property type="evidence" value="ECO:0007669"/>
    <property type="project" value="UniProtKB-ARBA"/>
</dbReference>
<dbReference type="InterPro" id="IPR013783">
    <property type="entry name" value="Ig-like_fold"/>
</dbReference>
<sequence>MKYATDSISGIPLRFSCVELQKCCCKSLAVYNKLYLDQPRVRTNGDIVMTQTPLSLSVTIGQSASISCQSSQSLLYSDGKTYLNWFLQRPGQSPQRLIYQVSKLNPGVPDRFSGSGSGTDFTLKISRVEAEDLGVYYCMQGSYPPPTVIQTLTKISLLEAAQLLMRLLTEKKSAVHL</sequence>
<gene>
    <name evidence="5" type="ORF">A6R68_01704</name>
</gene>
<keyword evidence="1" id="KW-0391">Immunity</keyword>
<feature type="non-terminal residue" evidence="5">
    <location>
        <position position="177"/>
    </location>
</feature>
<dbReference type="InterPro" id="IPR003599">
    <property type="entry name" value="Ig_sub"/>
</dbReference>
<protein>
    <recommendedName>
        <fullName evidence="4">Ig-like domain-containing protein</fullName>
    </recommendedName>
</protein>
<dbReference type="InterPro" id="IPR013106">
    <property type="entry name" value="Ig_V-set"/>
</dbReference>
<dbReference type="AlphaFoldDB" id="A0A1A6GUA7"/>
<evidence type="ECO:0000256" key="2">
    <source>
        <dbReference type="ARBA" id="ARBA00023130"/>
    </source>
</evidence>
<dbReference type="EMBL" id="LZPO01067025">
    <property type="protein sequence ID" value="OBS69756.1"/>
    <property type="molecule type" value="Genomic_DNA"/>
</dbReference>
<dbReference type="FunFam" id="2.60.40.10:FF:000365">
    <property type="entry name" value="If kappa light chain"/>
    <property type="match status" value="1"/>
</dbReference>
<keyword evidence="6" id="KW-1185">Reference proteome</keyword>
<comment type="caution">
    <text evidence="5">The sequence shown here is derived from an EMBL/GenBank/DDBJ whole genome shotgun (WGS) entry which is preliminary data.</text>
</comment>
<evidence type="ECO:0000256" key="3">
    <source>
        <dbReference type="ARBA" id="ARBA00043265"/>
    </source>
</evidence>
<organism evidence="5 6">
    <name type="scientific">Neotoma lepida</name>
    <name type="common">Desert woodrat</name>
    <dbReference type="NCBI Taxonomy" id="56216"/>
    <lineage>
        <taxon>Eukaryota</taxon>
        <taxon>Metazoa</taxon>
        <taxon>Chordata</taxon>
        <taxon>Craniata</taxon>
        <taxon>Vertebrata</taxon>
        <taxon>Euteleostomi</taxon>
        <taxon>Mammalia</taxon>
        <taxon>Eutheria</taxon>
        <taxon>Euarchontoglires</taxon>
        <taxon>Glires</taxon>
        <taxon>Rodentia</taxon>
        <taxon>Myomorpha</taxon>
        <taxon>Muroidea</taxon>
        <taxon>Cricetidae</taxon>
        <taxon>Neotominae</taxon>
        <taxon>Neotoma</taxon>
    </lineage>
</organism>
<evidence type="ECO:0000313" key="5">
    <source>
        <dbReference type="EMBL" id="OBS69756.1"/>
    </source>
</evidence>
<dbReference type="SMART" id="SM00409">
    <property type="entry name" value="IG"/>
    <property type="match status" value="1"/>
</dbReference>
<dbReference type="OrthoDB" id="8908372at2759"/>
<reference evidence="5 6" key="1">
    <citation type="submission" date="2016-06" db="EMBL/GenBank/DDBJ databases">
        <title>The Draft Genome Sequence and Annotation of the Desert Woodrat Neotoma lepida.</title>
        <authorList>
            <person name="Campbell M."/>
            <person name="Oakeson K.F."/>
            <person name="Yandell M."/>
            <person name="Halpert J.R."/>
            <person name="Dearing D."/>
        </authorList>
    </citation>
    <scope>NUCLEOTIDE SEQUENCE [LARGE SCALE GENOMIC DNA]</scope>
    <source>
        <strain evidence="5">417</strain>
        <tissue evidence="5">Liver</tissue>
    </source>
</reference>
<keyword evidence="2" id="KW-1064">Adaptive immunity</keyword>
<dbReference type="GO" id="GO:0005576">
    <property type="term" value="C:extracellular region"/>
    <property type="evidence" value="ECO:0007669"/>
    <property type="project" value="UniProtKB-ARBA"/>
</dbReference>
<dbReference type="InterPro" id="IPR050150">
    <property type="entry name" value="IgV_Light_Chain"/>
</dbReference>
<accession>A0A1A6GUA7</accession>